<evidence type="ECO:0000313" key="2">
    <source>
        <dbReference type="Proteomes" id="UP001057580"/>
    </source>
</evidence>
<dbReference type="KEGG" id="ssai:N0B31_21870"/>
<protein>
    <submittedName>
        <fullName evidence="1">Uncharacterized protein</fullName>
    </submittedName>
</protein>
<evidence type="ECO:0000313" key="1">
    <source>
        <dbReference type="EMBL" id="UWM57090.1"/>
    </source>
</evidence>
<reference evidence="1" key="1">
    <citation type="submission" date="2022-09" db="EMBL/GenBank/DDBJ databases">
        <title>Diverse halophilic archaea isolated from saline environments.</title>
        <authorList>
            <person name="Cui H.-L."/>
        </authorList>
    </citation>
    <scope>NUCLEOTIDE SEQUENCE</scope>
    <source>
        <strain evidence="1">ZS-35-S2</strain>
        <plasmid evidence="1">unnamed1</plasmid>
    </source>
</reference>
<dbReference type="RefSeq" id="WP_260644181.1">
    <property type="nucleotide sequence ID" value="NZ_CP104004.1"/>
</dbReference>
<gene>
    <name evidence="1" type="ORF">N0B31_21870</name>
</gene>
<keyword evidence="2" id="KW-1185">Reference proteome</keyword>
<dbReference type="Proteomes" id="UP001057580">
    <property type="component" value="Plasmid unnamed1"/>
</dbReference>
<keyword evidence="1" id="KW-0614">Plasmid</keyword>
<dbReference type="GeneID" id="74945130"/>
<geneLocation type="plasmid" evidence="1 2">
    <name>unnamed1</name>
</geneLocation>
<accession>A0A9E7U749</accession>
<organism evidence="1 2">
    <name type="scientific">Salinirubellus salinus</name>
    <dbReference type="NCBI Taxonomy" id="1364945"/>
    <lineage>
        <taxon>Archaea</taxon>
        <taxon>Methanobacteriati</taxon>
        <taxon>Methanobacteriota</taxon>
        <taxon>Stenosarchaea group</taxon>
        <taxon>Halobacteria</taxon>
        <taxon>Halobacteriales</taxon>
        <taxon>Natronomonadaceae</taxon>
        <taxon>Salinirubellus</taxon>
    </lineage>
</organism>
<proteinExistence type="predicted"/>
<dbReference type="EMBL" id="CP104004">
    <property type="protein sequence ID" value="UWM57090.1"/>
    <property type="molecule type" value="Genomic_DNA"/>
</dbReference>
<name>A0A9E7U749_9EURY</name>
<sequence length="165" mass="17972">MTRPPSHELNPRSIVHSLVDDTLDRLDEQGTSLGAADSDQLFEARADAIDDLLHTDRDPFGEDLVAIAHTLQVLSAEYGLRDIQEPAQFPDCATTLVETFRAGVLWHHLEAAVAAELSGEARGREMHSARTDARWHLGEAIDALQDAGEDDTVSAVEELLAQVPA</sequence>
<dbReference type="AlphaFoldDB" id="A0A9E7U749"/>